<protein>
    <submittedName>
        <fullName evidence="3">M23 peptidase domain protein</fullName>
    </submittedName>
</protein>
<keyword evidence="1" id="KW-0472">Membrane</keyword>
<dbReference type="EMBL" id="CP001712">
    <property type="protein sequence ID" value="EAR16452.1"/>
    <property type="molecule type" value="Genomic_DNA"/>
</dbReference>
<gene>
    <name evidence="3" type="ordered locus">RB2501_06120</name>
</gene>
<dbReference type="CDD" id="cd12797">
    <property type="entry name" value="M23_peptidase"/>
    <property type="match status" value="1"/>
</dbReference>
<feature type="domain" description="M23ase beta-sheet core" evidence="2">
    <location>
        <begin position="213"/>
        <end position="304"/>
    </location>
</feature>
<keyword evidence="1" id="KW-0812">Transmembrane</keyword>
<evidence type="ECO:0000259" key="2">
    <source>
        <dbReference type="Pfam" id="PF01551"/>
    </source>
</evidence>
<dbReference type="AlphaFoldDB" id="A4CHP4"/>
<dbReference type="Gene3D" id="2.70.70.10">
    <property type="entry name" value="Glucose Permease (Domain IIA)"/>
    <property type="match status" value="1"/>
</dbReference>
<feature type="transmembrane region" description="Helical" evidence="1">
    <location>
        <begin position="118"/>
        <end position="136"/>
    </location>
</feature>
<dbReference type="HOGENOM" id="CLU_074787_0_0_10"/>
<dbReference type="InterPro" id="IPR016047">
    <property type="entry name" value="M23ase_b-sheet_dom"/>
</dbReference>
<name>A4CHP4_ROBBH</name>
<evidence type="ECO:0000313" key="4">
    <source>
        <dbReference type="Proteomes" id="UP000009049"/>
    </source>
</evidence>
<feature type="transmembrane region" description="Helical" evidence="1">
    <location>
        <begin position="58"/>
        <end position="76"/>
    </location>
</feature>
<dbReference type="InterPro" id="IPR011055">
    <property type="entry name" value="Dup_hybrid_motif"/>
</dbReference>
<dbReference type="PANTHER" id="PTHR21666:SF270">
    <property type="entry name" value="MUREIN HYDROLASE ACTIVATOR ENVC"/>
    <property type="match status" value="1"/>
</dbReference>
<feature type="transmembrane region" description="Helical" evidence="1">
    <location>
        <begin position="6"/>
        <end position="24"/>
    </location>
</feature>
<sequence>MERFLYIFIHVGLPLLVLVALLRIRPKSRLALLGNKAFYLLLLTFIYLWGQWPLGASLYFKYVVLAILLLCLWKFFRAWPAGASRNSRPTPSSGQTGLSQQTRISGMEGLWPRGVWRWIRTGFVLLLAGLLAYPVYQLVAGRSYPEEPVQLTFPLRDGHYYIASGGSNQIINNHHRASTPSQQYALDINKLGKMGMATTSLWATENSAHAIFGEAVYAPCKGRVLEVKGGVPDNQGASMDVSPEDGMGNFVVLDCDGTIVHLVHLQQNSVAVATGQRVLTGDLLGRVGNSGFSQEPHLHFQAARYQADSTLVGVPMEFGGRTPVRGDVVQLP</sequence>
<dbReference type="KEGG" id="rbi:RB2501_06120"/>
<keyword evidence="1" id="KW-1133">Transmembrane helix</keyword>
<dbReference type="PANTHER" id="PTHR21666">
    <property type="entry name" value="PEPTIDASE-RELATED"/>
    <property type="match status" value="1"/>
</dbReference>
<dbReference type="SUPFAM" id="SSF51261">
    <property type="entry name" value="Duplicated hybrid motif"/>
    <property type="match status" value="1"/>
</dbReference>
<dbReference type="GO" id="GO:0004222">
    <property type="term" value="F:metalloendopeptidase activity"/>
    <property type="evidence" value="ECO:0007669"/>
    <property type="project" value="TreeGrafter"/>
</dbReference>
<dbReference type="RefSeq" id="WP_015753209.1">
    <property type="nucleotide sequence ID" value="NC_013222.1"/>
</dbReference>
<organism evidence="3 4">
    <name type="scientific">Robiginitalea biformata (strain ATCC BAA-864 / DSM 15991 / KCTC 12146 / HTCC2501)</name>
    <dbReference type="NCBI Taxonomy" id="313596"/>
    <lineage>
        <taxon>Bacteria</taxon>
        <taxon>Pseudomonadati</taxon>
        <taxon>Bacteroidota</taxon>
        <taxon>Flavobacteriia</taxon>
        <taxon>Flavobacteriales</taxon>
        <taxon>Flavobacteriaceae</taxon>
        <taxon>Robiginitalea</taxon>
    </lineage>
</organism>
<keyword evidence="4" id="KW-1185">Reference proteome</keyword>
<dbReference type="Pfam" id="PF01551">
    <property type="entry name" value="Peptidase_M23"/>
    <property type="match status" value="1"/>
</dbReference>
<dbReference type="OrthoDB" id="9809488at2"/>
<dbReference type="Proteomes" id="UP000009049">
    <property type="component" value="Chromosome"/>
</dbReference>
<dbReference type="eggNOG" id="COG0739">
    <property type="taxonomic scope" value="Bacteria"/>
</dbReference>
<accession>A4CHP4</accession>
<dbReference type="InterPro" id="IPR050570">
    <property type="entry name" value="Cell_wall_metabolism_enzyme"/>
</dbReference>
<evidence type="ECO:0000256" key="1">
    <source>
        <dbReference type="SAM" id="Phobius"/>
    </source>
</evidence>
<proteinExistence type="predicted"/>
<evidence type="ECO:0000313" key="3">
    <source>
        <dbReference type="EMBL" id="EAR16452.1"/>
    </source>
</evidence>
<reference evidence="3 4" key="1">
    <citation type="journal article" date="2009" name="J. Bacteriol.">
        <title>Complete genome sequence of Robiginitalea biformata HTCC2501.</title>
        <authorList>
            <person name="Oh H.M."/>
            <person name="Giovannoni S.J."/>
            <person name="Lee K."/>
            <person name="Ferriera S."/>
            <person name="Johnson J."/>
            <person name="Cho J.C."/>
        </authorList>
    </citation>
    <scope>NUCLEOTIDE SEQUENCE [LARGE SCALE GENOMIC DNA]</scope>
    <source>
        <strain evidence="4">ATCC BAA-864 / HTCC2501 / KCTC 12146</strain>
    </source>
</reference>
<feature type="transmembrane region" description="Helical" evidence="1">
    <location>
        <begin position="36"/>
        <end position="52"/>
    </location>
</feature>